<protein>
    <submittedName>
        <fullName evidence="2">Uncharacterized protein</fullName>
    </submittedName>
</protein>
<evidence type="ECO:0000256" key="1">
    <source>
        <dbReference type="SAM" id="MobiDB-lite"/>
    </source>
</evidence>
<sequence>MSTQHLGHTNRRKPVQDRDGKRRVAPRDIDLYRTIGARIEPTGTGSSEWHRTAPTHVGKEMSPASSTLGLRGTPPFPPHVDENASVLTLSR</sequence>
<evidence type="ECO:0000313" key="2">
    <source>
        <dbReference type="EMBL" id="RRT84178.1"/>
    </source>
</evidence>
<dbReference type="Proteomes" id="UP000287651">
    <property type="component" value="Unassembled WGS sequence"/>
</dbReference>
<name>A0A427B6U1_ENSVE</name>
<comment type="caution">
    <text evidence="2">The sequence shown here is derived from an EMBL/GenBank/DDBJ whole genome shotgun (WGS) entry which is preliminary data.</text>
</comment>
<reference evidence="2 3" key="1">
    <citation type="journal article" date="2014" name="Agronomy (Basel)">
        <title>A Draft Genome Sequence for Ensete ventricosum, the Drought-Tolerant Tree Against Hunger.</title>
        <authorList>
            <person name="Harrison J."/>
            <person name="Moore K.A."/>
            <person name="Paszkiewicz K."/>
            <person name="Jones T."/>
            <person name="Grant M."/>
            <person name="Ambacheew D."/>
            <person name="Muzemil S."/>
            <person name="Studholme D.J."/>
        </authorList>
    </citation>
    <scope>NUCLEOTIDE SEQUENCE [LARGE SCALE GENOMIC DNA]</scope>
</reference>
<evidence type="ECO:0000313" key="3">
    <source>
        <dbReference type="Proteomes" id="UP000287651"/>
    </source>
</evidence>
<proteinExistence type="predicted"/>
<feature type="compositionally biased region" description="Basic and acidic residues" evidence="1">
    <location>
        <begin position="14"/>
        <end position="27"/>
    </location>
</feature>
<dbReference type="EMBL" id="AMZH03000355">
    <property type="protein sequence ID" value="RRT84178.1"/>
    <property type="molecule type" value="Genomic_DNA"/>
</dbReference>
<dbReference type="AlphaFoldDB" id="A0A427B6U1"/>
<feature type="region of interest" description="Disordered" evidence="1">
    <location>
        <begin position="57"/>
        <end position="91"/>
    </location>
</feature>
<accession>A0A427B6U1</accession>
<gene>
    <name evidence="2" type="ORF">B296_00006527</name>
</gene>
<feature type="region of interest" description="Disordered" evidence="1">
    <location>
        <begin position="1"/>
        <end position="27"/>
    </location>
</feature>
<organism evidence="2 3">
    <name type="scientific">Ensete ventricosum</name>
    <name type="common">Abyssinian banana</name>
    <name type="synonym">Musa ensete</name>
    <dbReference type="NCBI Taxonomy" id="4639"/>
    <lineage>
        <taxon>Eukaryota</taxon>
        <taxon>Viridiplantae</taxon>
        <taxon>Streptophyta</taxon>
        <taxon>Embryophyta</taxon>
        <taxon>Tracheophyta</taxon>
        <taxon>Spermatophyta</taxon>
        <taxon>Magnoliopsida</taxon>
        <taxon>Liliopsida</taxon>
        <taxon>Zingiberales</taxon>
        <taxon>Musaceae</taxon>
        <taxon>Ensete</taxon>
    </lineage>
</organism>